<feature type="compositionally biased region" description="Basic and acidic residues" evidence="1">
    <location>
        <begin position="124"/>
        <end position="133"/>
    </location>
</feature>
<evidence type="ECO:0000313" key="2">
    <source>
        <dbReference type="EMBL" id="TNN35094.1"/>
    </source>
</evidence>
<dbReference type="Proteomes" id="UP000314294">
    <property type="component" value="Unassembled WGS sequence"/>
</dbReference>
<keyword evidence="3" id="KW-1185">Reference proteome</keyword>
<name>A0A4Z2F333_9TELE</name>
<comment type="caution">
    <text evidence="2">The sequence shown here is derived from an EMBL/GenBank/DDBJ whole genome shotgun (WGS) entry which is preliminary data.</text>
</comment>
<gene>
    <name evidence="2" type="ORF">EYF80_054744</name>
</gene>
<accession>A0A4Z2F333</accession>
<evidence type="ECO:0000313" key="3">
    <source>
        <dbReference type="Proteomes" id="UP000314294"/>
    </source>
</evidence>
<proteinExistence type="predicted"/>
<organism evidence="2 3">
    <name type="scientific">Liparis tanakae</name>
    <name type="common">Tanaka's snailfish</name>
    <dbReference type="NCBI Taxonomy" id="230148"/>
    <lineage>
        <taxon>Eukaryota</taxon>
        <taxon>Metazoa</taxon>
        <taxon>Chordata</taxon>
        <taxon>Craniata</taxon>
        <taxon>Vertebrata</taxon>
        <taxon>Euteleostomi</taxon>
        <taxon>Actinopterygii</taxon>
        <taxon>Neopterygii</taxon>
        <taxon>Teleostei</taxon>
        <taxon>Neoteleostei</taxon>
        <taxon>Acanthomorphata</taxon>
        <taxon>Eupercaria</taxon>
        <taxon>Perciformes</taxon>
        <taxon>Cottioidei</taxon>
        <taxon>Cottales</taxon>
        <taxon>Liparidae</taxon>
        <taxon>Liparis</taxon>
    </lineage>
</organism>
<feature type="region of interest" description="Disordered" evidence="1">
    <location>
        <begin position="100"/>
        <end position="156"/>
    </location>
</feature>
<protein>
    <submittedName>
        <fullName evidence="2">Uncharacterized protein</fullName>
    </submittedName>
</protein>
<evidence type="ECO:0000256" key="1">
    <source>
        <dbReference type="SAM" id="MobiDB-lite"/>
    </source>
</evidence>
<sequence length="156" mass="17575">MGHTTEQLQTFLYDETGPLCIKFTDMKHQDNHSVHCTLALVYMTLCHPNVFHSTLNSQVSTMLRGGPDTWTLTSLHQQHSAAIHVYLGVDTASILLLGTARGEQREEAEEEEEETHRLTTATRPTERQEEHQGPRARGQGHCPLAVVQQRTPEHSL</sequence>
<dbReference type="AlphaFoldDB" id="A0A4Z2F333"/>
<reference evidence="2 3" key="1">
    <citation type="submission" date="2019-03" db="EMBL/GenBank/DDBJ databases">
        <title>First draft genome of Liparis tanakae, snailfish: a comprehensive survey of snailfish specific genes.</title>
        <authorList>
            <person name="Kim W."/>
            <person name="Song I."/>
            <person name="Jeong J.-H."/>
            <person name="Kim D."/>
            <person name="Kim S."/>
            <person name="Ryu S."/>
            <person name="Song J.Y."/>
            <person name="Lee S.K."/>
        </authorList>
    </citation>
    <scope>NUCLEOTIDE SEQUENCE [LARGE SCALE GENOMIC DNA]</scope>
    <source>
        <tissue evidence="2">Muscle</tissue>
    </source>
</reference>
<dbReference type="EMBL" id="SRLO01001831">
    <property type="protein sequence ID" value="TNN35094.1"/>
    <property type="molecule type" value="Genomic_DNA"/>
</dbReference>